<keyword evidence="1" id="KW-0732">Signal</keyword>
<evidence type="ECO:0000313" key="2">
    <source>
        <dbReference type="EMBL" id="MFD0686197.1"/>
    </source>
</evidence>
<feature type="chain" id="PRO_5045929056" evidence="1">
    <location>
        <begin position="27"/>
        <end position="141"/>
    </location>
</feature>
<evidence type="ECO:0000256" key="1">
    <source>
        <dbReference type="SAM" id="SignalP"/>
    </source>
</evidence>
<reference evidence="3" key="1">
    <citation type="journal article" date="2019" name="Int. J. Syst. Evol. Microbiol.">
        <title>The Global Catalogue of Microorganisms (GCM) 10K type strain sequencing project: providing services to taxonomists for standard genome sequencing and annotation.</title>
        <authorList>
            <consortium name="The Broad Institute Genomics Platform"/>
            <consortium name="The Broad Institute Genome Sequencing Center for Infectious Disease"/>
            <person name="Wu L."/>
            <person name="Ma J."/>
        </authorList>
    </citation>
    <scope>NUCLEOTIDE SEQUENCE [LARGE SCALE GENOMIC DNA]</scope>
    <source>
        <strain evidence="3">JCM 9371</strain>
    </source>
</reference>
<protein>
    <submittedName>
        <fullName evidence="2">Uncharacterized protein</fullName>
    </submittedName>
</protein>
<accession>A0ABW2XMY6</accession>
<dbReference type="RefSeq" id="WP_131763631.1">
    <property type="nucleotide sequence ID" value="NZ_CAACUY010000369.1"/>
</dbReference>
<sequence length="141" mass="15194">MRTRVFVLAAAAGAAMAVTAPAAANAEPTGGHVAVKASDPVQAQASKKFNGKCKTPKGKKITVSFSPGNLSTTFKFTNRCKQKRAIQVWKQTNGGEKKKGKCFVVNKETKGKKKVWDSMATPYKVTFPKKIPKHCEKPPTS</sequence>
<evidence type="ECO:0000313" key="3">
    <source>
        <dbReference type="Proteomes" id="UP001597063"/>
    </source>
</evidence>
<feature type="signal peptide" evidence="1">
    <location>
        <begin position="1"/>
        <end position="26"/>
    </location>
</feature>
<dbReference type="EMBL" id="JBHTGP010000008">
    <property type="protein sequence ID" value="MFD0686197.1"/>
    <property type="molecule type" value="Genomic_DNA"/>
</dbReference>
<keyword evidence="3" id="KW-1185">Reference proteome</keyword>
<name>A0ABW2XMY6_9ACTN</name>
<dbReference type="Proteomes" id="UP001597063">
    <property type="component" value="Unassembled WGS sequence"/>
</dbReference>
<proteinExistence type="predicted"/>
<comment type="caution">
    <text evidence="2">The sequence shown here is derived from an EMBL/GenBank/DDBJ whole genome shotgun (WGS) entry which is preliminary data.</text>
</comment>
<gene>
    <name evidence="2" type="ORF">ACFQZM_16990</name>
</gene>
<organism evidence="2 3">
    <name type="scientific">Actinomadura fibrosa</name>
    <dbReference type="NCBI Taxonomy" id="111802"/>
    <lineage>
        <taxon>Bacteria</taxon>
        <taxon>Bacillati</taxon>
        <taxon>Actinomycetota</taxon>
        <taxon>Actinomycetes</taxon>
        <taxon>Streptosporangiales</taxon>
        <taxon>Thermomonosporaceae</taxon>
        <taxon>Actinomadura</taxon>
    </lineage>
</organism>